<feature type="compositionally biased region" description="Basic residues" evidence="4">
    <location>
        <begin position="371"/>
        <end position="381"/>
    </location>
</feature>
<feature type="compositionally biased region" description="Polar residues" evidence="4">
    <location>
        <begin position="204"/>
        <end position="219"/>
    </location>
</feature>
<evidence type="ECO:0000259" key="5">
    <source>
        <dbReference type="Pfam" id="PF08623"/>
    </source>
</evidence>
<dbReference type="InterPro" id="IPR016024">
    <property type="entry name" value="ARM-type_fold"/>
</dbReference>
<keyword evidence="2" id="KW-0677">Repeat</keyword>
<dbReference type="InterPro" id="IPR039852">
    <property type="entry name" value="CAND1/CAND2"/>
</dbReference>
<dbReference type="InterPro" id="IPR011989">
    <property type="entry name" value="ARM-like"/>
</dbReference>
<evidence type="ECO:0000256" key="2">
    <source>
        <dbReference type="ARBA" id="ARBA00022737"/>
    </source>
</evidence>
<evidence type="ECO:0000256" key="3">
    <source>
        <dbReference type="ARBA" id="ARBA00022786"/>
    </source>
</evidence>
<feature type="region of interest" description="Disordered" evidence="4">
    <location>
        <begin position="173"/>
        <end position="444"/>
    </location>
</feature>
<keyword evidence="3" id="KW-0833">Ubl conjugation pathway</keyword>
<dbReference type="InterPro" id="IPR013932">
    <property type="entry name" value="TATA-bd_TIP120"/>
</dbReference>
<feature type="compositionally biased region" description="Basic and acidic residues" evidence="4">
    <location>
        <begin position="299"/>
        <end position="370"/>
    </location>
</feature>
<sequence length="1462" mass="163729">MEIIELPDDDIITAMDIDIPSEGVEFVVDDVGKQPEVDSDEIYSIENVVRFGTDRKAHKTKNLIRKRVVDGKEETTIVELPNDVPDQPDDIDDRSSTVEITELVDDIPDELVYPDMSRPEEVTEKEEACLLFGFLKKSKMVPTQRSMSIDSDSNLDTSEKSTKFIKKKVTKKRVPKKLKESTDIEIENISDDKDSAELGDNDLSDTITPHTQELTTESNKQGDKDKPIIDTETSDDIASTSDATQSGASTKTEVFPEVPTESVDHLNEAGETKKPEVLTSTKIDDEPKKSPKDKKSKKIKDAPKSSESVPKSEEITPEHDMMPKEIEKEAKQERKLSTVETPKEDIIPHDEPITEMKIDESKLEEKAIKPKEKKKSLKKKVPKAEKRPEKELPDTSLNIEEKDIPEQIEIPLDDVDTPKKKSIKKKYPTESDDQSVGKQDELKEKLKPMKIEKKSIEATKLKVEDVKEEKPQFAAIKLRKASLVPKKELETAQVPKRRPLKSRITRVTDYPTPVQYGKIEVLPPVFKDCGELSRNYEEEEEEEEKEEKEEEEDEEGEGEDGDEYSDDDDMSWKVRRAAAKCLEAIIATRRDLIVDMYRHVSPPLIARFKEREENVKSDIFHAYMALLRGTRITSPLNSPDPNSMEQEDSPLCLLGGQVPALVKALQTQLKEKSIRTRQDCLALLRELVQTLPGCLAPSLPALIPGVVYCLGDRNSSSNMKIDTLTFTHTLLTTHPPNVFHPYVDVLLRPVIAAVGDSFYKITAEALLVLQQFVKVIRPLTSPSSYDFAPFTPDIYQCTLVRLKAADIDQEVKERAISCMGQIICNLGDYLKSELPVCLPILLDRLRNEITRLTTVKALTKIAASPLRIDLRPILTEGIPILGSFLRKNQRALKLSTLLLLDTLLVNYPAAISTDMLSKVTVELAPLVSESDLHIAQLTLSLLTSIAKIQPNALVEPAAASILPQVLQIAKSPLLQGAALTSMLEFFKSLVQADLPGLSFQELLNMLIAPVMTGAALHKQAFHSLAKCVAALAITQQREALPVVEKFLKELKTSKDDAHQVFALFVIGEIGRHTDLTSVADLKQAILNAFTPQSEEVKSAASYTLGSIAVGNLQQYVPFVLKEIESQPKRQYLLLHSLKEIISWQSSSSSGVAQLQQFVPAIWTQLFLHCECQEEGTRNVVAECLGKLTLIDPATLLPRLQESLKSNSALMRTTVLTAVKFTISDQPQSIDPLLRQTIGDFLSALKDSDLNVRRVALVAFNSAAHNKPSLVIDLLDSVLPQLYAETAVKKTLIREVEMGPFKHTVDDGLDIRKAAFECMYTLLDTCLDRVDMFEFLNHLESGLRDHYDIKMLTYLMLARLAQMTPAALLQRLERIVEPLRNTVTLKVKANSVKQEYEKQDELKRSAMRAVAALLTIQDADKNPALNDFVATIKNSPELQTIFESMQKDSSLPNQQESHMMDMS</sequence>
<feature type="compositionally biased region" description="Basic and acidic residues" evidence="4">
    <location>
        <begin position="382"/>
        <end position="405"/>
    </location>
</feature>
<feature type="domain" description="TATA-binding protein interacting (TIP20)" evidence="5">
    <location>
        <begin position="1269"/>
        <end position="1432"/>
    </location>
</feature>
<evidence type="ECO:0000256" key="1">
    <source>
        <dbReference type="ARBA" id="ARBA00007657"/>
    </source>
</evidence>
<comment type="similarity">
    <text evidence="1">Belongs to the CAND family.</text>
</comment>
<evidence type="ECO:0000313" key="6">
    <source>
        <dbReference type="EMBL" id="CAG6705146.1"/>
    </source>
</evidence>
<reference evidence="6" key="1">
    <citation type="submission" date="2021-05" db="EMBL/GenBank/DDBJ databases">
        <authorList>
            <person name="Alioto T."/>
            <person name="Alioto T."/>
            <person name="Gomez Garrido J."/>
        </authorList>
    </citation>
    <scope>NUCLEOTIDE SEQUENCE</scope>
</reference>
<feature type="region of interest" description="Disordered" evidence="4">
    <location>
        <begin position="534"/>
        <end position="570"/>
    </location>
</feature>
<protein>
    <submittedName>
        <fullName evidence="6">Cullin-associated NEDD8-dissociated protein 1</fullName>
    </submittedName>
</protein>
<dbReference type="Pfam" id="PF25782">
    <property type="entry name" value="TPR_CAND1"/>
    <property type="match status" value="1"/>
</dbReference>
<feature type="compositionally biased region" description="Basic and acidic residues" evidence="4">
    <location>
        <begin position="262"/>
        <end position="290"/>
    </location>
</feature>
<organism evidence="6">
    <name type="scientific">Cacopsylla melanoneura</name>
    <dbReference type="NCBI Taxonomy" id="428564"/>
    <lineage>
        <taxon>Eukaryota</taxon>
        <taxon>Metazoa</taxon>
        <taxon>Ecdysozoa</taxon>
        <taxon>Arthropoda</taxon>
        <taxon>Hexapoda</taxon>
        <taxon>Insecta</taxon>
        <taxon>Pterygota</taxon>
        <taxon>Neoptera</taxon>
        <taxon>Paraneoptera</taxon>
        <taxon>Hemiptera</taxon>
        <taxon>Sternorrhyncha</taxon>
        <taxon>Psylloidea</taxon>
        <taxon>Psyllidae</taxon>
        <taxon>Psyllinae</taxon>
        <taxon>Cacopsylla</taxon>
    </lineage>
</organism>
<proteinExistence type="inferred from homology"/>
<dbReference type="GO" id="GO:0010265">
    <property type="term" value="P:SCF complex assembly"/>
    <property type="evidence" value="ECO:0007669"/>
    <property type="project" value="InterPro"/>
</dbReference>
<dbReference type="Pfam" id="PF08623">
    <property type="entry name" value="TIP120"/>
    <property type="match status" value="1"/>
</dbReference>
<feature type="compositionally biased region" description="Acidic residues" evidence="4">
    <location>
        <begin position="537"/>
        <end position="569"/>
    </location>
</feature>
<dbReference type="SUPFAM" id="SSF48371">
    <property type="entry name" value="ARM repeat"/>
    <property type="match status" value="1"/>
</dbReference>
<feature type="compositionally biased region" description="Basic and acidic residues" evidence="4">
    <location>
        <begin position="220"/>
        <end position="229"/>
    </location>
</feature>
<feature type="compositionally biased region" description="Polar residues" evidence="4">
    <location>
        <begin position="236"/>
        <end position="252"/>
    </location>
</feature>
<evidence type="ECO:0000256" key="4">
    <source>
        <dbReference type="SAM" id="MobiDB-lite"/>
    </source>
</evidence>
<name>A0A8D8UJK9_9HEMI</name>
<accession>A0A8D8UJK9</accession>
<dbReference type="PANTHER" id="PTHR12696">
    <property type="entry name" value="TIP120"/>
    <property type="match status" value="1"/>
</dbReference>
<dbReference type="Gene3D" id="1.25.10.10">
    <property type="entry name" value="Leucine-rich Repeat Variant"/>
    <property type="match status" value="1"/>
</dbReference>
<dbReference type="EMBL" id="HBUF01342257">
    <property type="protein sequence ID" value="CAG6705146.1"/>
    <property type="molecule type" value="Transcribed_RNA"/>
</dbReference>